<dbReference type="InterPro" id="IPR053148">
    <property type="entry name" value="PD-DEXK-like_domain"/>
</dbReference>
<dbReference type="EMBL" id="JBBLYY010000061">
    <property type="protein sequence ID" value="MEK0172168.1"/>
    <property type="molecule type" value="Genomic_DNA"/>
</dbReference>
<dbReference type="Proteomes" id="UP001370299">
    <property type="component" value="Unassembled WGS sequence"/>
</dbReference>
<proteinExistence type="predicted"/>
<evidence type="ECO:0000313" key="5">
    <source>
        <dbReference type="Proteomes" id="UP001370299"/>
    </source>
</evidence>
<reference evidence="4 5" key="1">
    <citation type="submission" date="2024-03" db="EMBL/GenBank/DDBJ databases">
        <title>Whole genomes of four grape xylem sap localized bacterial endophytes.</title>
        <authorList>
            <person name="Kumar G."/>
            <person name="Savka M.A."/>
        </authorList>
    </citation>
    <scope>NUCLEOTIDE SEQUENCE [LARGE SCALE GENOMIC DNA]</scope>
    <source>
        <strain evidence="4 5">RIT_GXS8</strain>
    </source>
</reference>
<dbReference type="PANTHER" id="PTHR30547:SF0">
    <property type="entry name" value="BLR8175 PROTEIN"/>
    <property type="match status" value="1"/>
</dbReference>
<protein>
    <submittedName>
        <fullName evidence="4">PDDEXK nuclease domain-containing protein</fullName>
    </submittedName>
</protein>
<dbReference type="Gene3D" id="3.40.1350.10">
    <property type="match status" value="1"/>
</dbReference>
<accession>A0ABU8YCC3</accession>
<gene>
    <name evidence="4" type="ORF">WMN62_11875</name>
</gene>
<feature type="region of interest" description="Disordered" evidence="1">
    <location>
        <begin position="331"/>
        <end position="367"/>
    </location>
</feature>
<dbReference type="InterPro" id="IPR011856">
    <property type="entry name" value="tRNA_endonuc-like_dom_sf"/>
</dbReference>
<evidence type="ECO:0000313" key="4">
    <source>
        <dbReference type="EMBL" id="MEK0172168.1"/>
    </source>
</evidence>
<dbReference type="PANTHER" id="PTHR30547">
    <property type="entry name" value="UNCHARACTERIZED PROTEIN YHCG-RELATED"/>
    <property type="match status" value="1"/>
</dbReference>
<keyword evidence="5" id="KW-1185">Reference proteome</keyword>
<sequence>MTDGSTLPAEYEHTFRVIREQVTTTRHRVQLAANAQLVHLYWSIGTVLLERSKSGQWGSGVLNRLADDLRSEFPSMKGLSATNLKYMRQFAAAWPEEASIGPQLVDQLPWGHIRALLPVAEPDRRARYAVAAVQGSWSRSALVHNLRTRVLERSGTPPTNFSRLLDEDGADLARQMTRDPYVLDFLAVDGDLDERKLERALVQRIEETLREFGTGFAFVGRQVHFDVDGNDFFVDLLFFHVEQLRYVVVELKTGEFRPDNIGQLSFYVALVDDRLRRDTHAATVGLLLVAGKNDAVVRYSLGTSSAPVGVSSYEFLPAEIQRALPSEAQLRRALRPTEDAQPEVGERGGRSGGRARGSGQEHAGSGR</sequence>
<dbReference type="RefSeq" id="WP_123313949.1">
    <property type="nucleotide sequence ID" value="NZ_JBBKAP010000072.1"/>
</dbReference>
<feature type="domain" description="YhcG N-terminal" evidence="3">
    <location>
        <begin position="18"/>
        <end position="153"/>
    </location>
</feature>
<organism evidence="4 5">
    <name type="scientific">Curtobacterium citreum</name>
    <dbReference type="NCBI Taxonomy" id="2036"/>
    <lineage>
        <taxon>Bacteria</taxon>
        <taxon>Bacillati</taxon>
        <taxon>Actinomycetota</taxon>
        <taxon>Actinomycetes</taxon>
        <taxon>Micrococcales</taxon>
        <taxon>Microbacteriaceae</taxon>
        <taxon>Curtobacterium</taxon>
    </lineage>
</organism>
<evidence type="ECO:0000259" key="3">
    <source>
        <dbReference type="Pfam" id="PF17761"/>
    </source>
</evidence>
<dbReference type="InterPro" id="IPR041527">
    <property type="entry name" value="YhcG_N"/>
</dbReference>
<dbReference type="Pfam" id="PF17761">
    <property type="entry name" value="DUF1016_N"/>
    <property type="match status" value="1"/>
</dbReference>
<feature type="domain" description="YhcG PDDEXK nuclease" evidence="2">
    <location>
        <begin position="175"/>
        <end position="322"/>
    </location>
</feature>
<name>A0ABU8YCC3_9MICO</name>
<evidence type="ECO:0000259" key="2">
    <source>
        <dbReference type="Pfam" id="PF06250"/>
    </source>
</evidence>
<dbReference type="Pfam" id="PF06250">
    <property type="entry name" value="YhcG_C"/>
    <property type="match status" value="1"/>
</dbReference>
<dbReference type="InterPro" id="IPR009362">
    <property type="entry name" value="YhcG_C"/>
</dbReference>
<comment type="caution">
    <text evidence="4">The sequence shown here is derived from an EMBL/GenBank/DDBJ whole genome shotgun (WGS) entry which is preliminary data.</text>
</comment>
<evidence type="ECO:0000256" key="1">
    <source>
        <dbReference type="SAM" id="MobiDB-lite"/>
    </source>
</evidence>